<evidence type="ECO:0000313" key="2">
    <source>
        <dbReference type="EMBL" id="CAE7653670.1"/>
    </source>
</evidence>
<reference evidence="2" key="1">
    <citation type="submission" date="2021-02" db="EMBL/GenBank/DDBJ databases">
        <authorList>
            <person name="Dougan E. K."/>
            <person name="Rhodes N."/>
            <person name="Thang M."/>
            <person name="Chan C."/>
        </authorList>
    </citation>
    <scope>NUCLEOTIDE SEQUENCE</scope>
</reference>
<organism evidence="2 3">
    <name type="scientific">Symbiodinium pilosum</name>
    <name type="common">Dinoflagellate</name>
    <dbReference type="NCBI Taxonomy" id="2952"/>
    <lineage>
        <taxon>Eukaryota</taxon>
        <taxon>Sar</taxon>
        <taxon>Alveolata</taxon>
        <taxon>Dinophyceae</taxon>
        <taxon>Suessiales</taxon>
        <taxon>Symbiodiniaceae</taxon>
        <taxon>Symbiodinium</taxon>
    </lineage>
</organism>
<dbReference type="OrthoDB" id="412680at2759"/>
<evidence type="ECO:0000313" key="3">
    <source>
        <dbReference type="Proteomes" id="UP000649617"/>
    </source>
</evidence>
<keyword evidence="1" id="KW-0472">Membrane</keyword>
<dbReference type="EMBL" id="CAJNIZ010043206">
    <property type="protein sequence ID" value="CAE7653670.1"/>
    <property type="molecule type" value="Genomic_DNA"/>
</dbReference>
<dbReference type="Gene3D" id="2.20.100.10">
    <property type="entry name" value="Thrombospondin type-1 (TSP1) repeat"/>
    <property type="match status" value="1"/>
</dbReference>
<keyword evidence="3" id="KW-1185">Reference proteome</keyword>
<accession>A0A812VXC4</accession>
<sequence length="1551" mass="166774">MMGALRQSPQGARLNARLPESAQPTCESMQELVADSVFQGTSLLLLALAVLCLAPHRTRRAALRIASLSRRTGAAGSESDLENSGRKLLHRQKFLAGQLPGSRTLWLWQVPGLVKQPRFHHLGAPTLAGLDDSIYRSGRLRLLANPGFRPIGSTCGESGSSTMDSAVQPPCVGNICNGPVSRVGDLAVWEDVRVVRVGVYQLCWCRPTLNCQQLNTCCREDAAFGEAAGEVEVVGPAWITVSPVLGQGFRFELVHPEALPGAQVLLRLRDQGGACGLPRGAAELRASVLRVQSGVEDEELPLGTPIDQATSLNMTGEFSDLYVAYLYRHLAYSVCWCAQYCFKPEDGSINEDMFGAVVGEFFPRGPDTENMAPQYAVAGVSFALYVQGDRLSVKDRILVPESSTLCGDPDTAHAVAFRSYICGRGSSSCLATPANGPPTSFEDMAEMVGEAGLSFQRGGWEPVQIDTPGTYRICWCVDDTWDPVKLESHGYCGSGFQYGVEAGLVIVQGAVGDQNFPCTAFRPCHFEVFSELPFDAEDQILIVAPPPTATNSLATICGRGTTGMQVRVSGSYAVYPSTTTVLSEEENTTTPAPLEPMYYVGSFELDSSGQAGLYRVCYCKNSVMGPCDDAVAFAQYAGIVNITGEIEFDETTALHQDCLASSPCKFNVTGVWAMQLSFYDSFNAVPLDKECGEVMDSSSYPKFSLFRRMELVDSWASEFAHKVGAETLYGSGDYRLCYCQASLTGDGRCDTSAEHLHEIGSLFLVGALSTMKWSCRQGAMCDIVVHGWRVGRGDAVRLVPLSFSCGDPDPHNAFLGAGFDNNPAVTNRTDNLTKGVLLHFNLGRSRGSGTWRVCLCVAAVARSGAGCAYAADYGQPVGELIIEGLLRSVLVSSQPATVAIASILVEVIVPGGPQSVACAASNQTLDQAPSSFAILNCKSSIPGCLGMAILPWQAEEGFNVLHLPFPGNAQAAQGSAARAAHVWCTGDIALCPTGRCVLPPTPEGRRIALDPGPDPWTTVPATIHQPLDLKVHGNPLNANGGHLKIVWPRDGCPEVGHPWSDAIVSPFDMGRPLSAAPRQWVHWRRESLPFAGTFWLCWCDRSYGADCVLWQHIGELVIAGPANVTGIPEFVELREVFNVTLFGVNLSQEERLSVQPGQNCDQDMELFSPGWVDANGSKADFEVQAPYFAGYFSMCWTRGNASMGSMKLASGFARESRDCVLRGWEASPADEVFRFPAGDSGEFACSRACGGGLYQLHRRIVAEAVGGGAQCPPSDSPLRSRFMSCNEQPCPTGEVFRAHTHPSWVKPGDVFQILVEGAQLDPAEDRVVLVVGGEDAECGKVESNALQLQGAANSSGNGTDAVAVELTHVLRGGGASCLRPASNSTHLECGDGVASLMVPLPGTFRLCICDASEVDPGFDNVSGSLVAQRERCSRLEDYWLTPSNGSLVEITESQTVVEEPGRGVDAALGDLLDDHKNGRADLVFIVGLIAASILYCLAIFCACWFWRYRWRKRAAWRRLGSGLFANSLVAKATRAAWEAYTRTITEQAQIS</sequence>
<dbReference type="Proteomes" id="UP000649617">
    <property type="component" value="Unassembled WGS sequence"/>
</dbReference>
<name>A0A812VXC4_SYMPI</name>
<proteinExistence type="predicted"/>
<keyword evidence="1" id="KW-1133">Transmembrane helix</keyword>
<dbReference type="InterPro" id="IPR000884">
    <property type="entry name" value="TSP1_rpt"/>
</dbReference>
<gene>
    <name evidence="2" type="ORF">SPIL2461_LOCUS17509</name>
</gene>
<evidence type="ECO:0000256" key="1">
    <source>
        <dbReference type="SAM" id="Phobius"/>
    </source>
</evidence>
<protein>
    <submittedName>
        <fullName evidence="2">Uncharacterized protein</fullName>
    </submittedName>
</protein>
<keyword evidence="1" id="KW-0812">Transmembrane</keyword>
<comment type="caution">
    <text evidence="2">The sequence shown here is derived from an EMBL/GenBank/DDBJ whole genome shotgun (WGS) entry which is preliminary data.</text>
</comment>
<dbReference type="PROSITE" id="PS50092">
    <property type="entry name" value="TSP1"/>
    <property type="match status" value="1"/>
</dbReference>
<dbReference type="InterPro" id="IPR036383">
    <property type="entry name" value="TSP1_rpt_sf"/>
</dbReference>
<feature type="transmembrane region" description="Helical" evidence="1">
    <location>
        <begin position="1482"/>
        <end position="1508"/>
    </location>
</feature>